<dbReference type="InterPro" id="IPR023214">
    <property type="entry name" value="HAD_sf"/>
</dbReference>
<evidence type="ECO:0000313" key="2">
    <source>
        <dbReference type="Proteomes" id="UP000262379"/>
    </source>
</evidence>
<dbReference type="InterPro" id="IPR036412">
    <property type="entry name" value="HAD-like_sf"/>
</dbReference>
<reference evidence="2" key="1">
    <citation type="submission" date="2018-08" db="EMBL/GenBank/DDBJ databases">
        <authorList>
            <person name="Im W.T."/>
        </authorList>
    </citation>
    <scope>NUCLEOTIDE SEQUENCE [LARGE SCALE GENOMIC DNA]</scope>
    <source>
        <strain evidence="2">LA-28</strain>
    </source>
</reference>
<sequence length="278" mass="30492">MISSKPLSEFSEDKRSKVRVVLTDIDDTLTQDGRLPASAYSALEALQRAGLVVAPITGRPAGWCDLIARQWPVNGVVGENGAFYFRYDDRQKRMLRYYAKSDEERAADKQRLEAIRERVLREVPGAAVAADQAYREADLAIDFCEDVPALPRSAVERIVEIFQDAGATAKISSIHVNGWFGGYDKLSTTRVFLKDCFDIDIDEQNEEIVFVGDSPNDQPMFGFFKNSVGVANVLDFADSLTSPPGFVAKGKGAAGFVELANLLISARNGCAKTGRIKA</sequence>
<dbReference type="GO" id="GO:0016791">
    <property type="term" value="F:phosphatase activity"/>
    <property type="evidence" value="ECO:0007669"/>
    <property type="project" value="UniProtKB-ARBA"/>
</dbReference>
<dbReference type="Proteomes" id="UP000262379">
    <property type="component" value="Unassembled WGS sequence"/>
</dbReference>
<dbReference type="RefSeq" id="WP_116624345.1">
    <property type="nucleotide sequence ID" value="NZ_QURN01000009.1"/>
</dbReference>
<evidence type="ECO:0000313" key="1">
    <source>
        <dbReference type="EMBL" id="RFC67094.1"/>
    </source>
</evidence>
<dbReference type="Pfam" id="PF08282">
    <property type="entry name" value="Hydrolase_3"/>
    <property type="match status" value="1"/>
</dbReference>
<comment type="caution">
    <text evidence="1">The sequence shown here is derived from an EMBL/GenBank/DDBJ whole genome shotgun (WGS) entry which is preliminary data.</text>
</comment>
<dbReference type="GO" id="GO:0000287">
    <property type="term" value="F:magnesium ion binding"/>
    <property type="evidence" value="ECO:0007669"/>
    <property type="project" value="TreeGrafter"/>
</dbReference>
<dbReference type="NCBIfam" id="TIGR01484">
    <property type="entry name" value="HAD-SF-IIB"/>
    <property type="match status" value="1"/>
</dbReference>
<dbReference type="PANTHER" id="PTHR10000">
    <property type="entry name" value="PHOSPHOSERINE PHOSPHATASE"/>
    <property type="match status" value="1"/>
</dbReference>
<dbReference type="AlphaFoldDB" id="A0A371XDH9"/>
<proteinExistence type="predicted"/>
<keyword evidence="2" id="KW-1185">Reference proteome</keyword>
<protein>
    <submittedName>
        <fullName evidence="1">HAD-IIB family hydrolase</fullName>
    </submittedName>
</protein>
<dbReference type="Gene3D" id="3.40.50.1000">
    <property type="entry name" value="HAD superfamily/HAD-like"/>
    <property type="match status" value="1"/>
</dbReference>
<gene>
    <name evidence="1" type="ORF">DY251_13065</name>
</gene>
<accession>A0A371XDH9</accession>
<dbReference type="InterPro" id="IPR006379">
    <property type="entry name" value="HAD-SF_hydro_IIB"/>
</dbReference>
<keyword evidence="1" id="KW-0378">Hydrolase</keyword>
<organism evidence="1 2">
    <name type="scientific">Mesorhizobium denitrificans</name>
    <dbReference type="NCBI Taxonomy" id="2294114"/>
    <lineage>
        <taxon>Bacteria</taxon>
        <taxon>Pseudomonadati</taxon>
        <taxon>Pseudomonadota</taxon>
        <taxon>Alphaproteobacteria</taxon>
        <taxon>Hyphomicrobiales</taxon>
        <taxon>Phyllobacteriaceae</taxon>
        <taxon>Mesorhizobium</taxon>
    </lineage>
</organism>
<dbReference type="PANTHER" id="PTHR10000:SF8">
    <property type="entry name" value="HAD SUPERFAMILY HYDROLASE-LIKE, TYPE 3"/>
    <property type="match status" value="1"/>
</dbReference>
<dbReference type="GO" id="GO:0005829">
    <property type="term" value="C:cytosol"/>
    <property type="evidence" value="ECO:0007669"/>
    <property type="project" value="TreeGrafter"/>
</dbReference>
<name>A0A371XDH9_9HYPH</name>
<dbReference type="SUPFAM" id="SSF56784">
    <property type="entry name" value="HAD-like"/>
    <property type="match status" value="1"/>
</dbReference>
<dbReference type="Gene3D" id="3.90.1070.10">
    <property type="match status" value="1"/>
</dbReference>
<dbReference type="EMBL" id="QURN01000009">
    <property type="protein sequence ID" value="RFC67094.1"/>
    <property type="molecule type" value="Genomic_DNA"/>
</dbReference>